<feature type="region of interest" description="Disordered" evidence="1">
    <location>
        <begin position="1"/>
        <end position="44"/>
    </location>
</feature>
<dbReference type="EMBL" id="JBBPBM010000009">
    <property type="protein sequence ID" value="KAK8567977.1"/>
    <property type="molecule type" value="Genomic_DNA"/>
</dbReference>
<accession>A0ABR2EZ39</accession>
<comment type="caution">
    <text evidence="2">The sequence shown here is derived from an EMBL/GenBank/DDBJ whole genome shotgun (WGS) entry which is preliminary data.</text>
</comment>
<evidence type="ECO:0000313" key="2">
    <source>
        <dbReference type="EMBL" id="KAK8567977.1"/>
    </source>
</evidence>
<keyword evidence="3" id="KW-1185">Reference proteome</keyword>
<organism evidence="2 3">
    <name type="scientific">Hibiscus sabdariffa</name>
    <name type="common">roselle</name>
    <dbReference type="NCBI Taxonomy" id="183260"/>
    <lineage>
        <taxon>Eukaryota</taxon>
        <taxon>Viridiplantae</taxon>
        <taxon>Streptophyta</taxon>
        <taxon>Embryophyta</taxon>
        <taxon>Tracheophyta</taxon>
        <taxon>Spermatophyta</taxon>
        <taxon>Magnoliopsida</taxon>
        <taxon>eudicotyledons</taxon>
        <taxon>Gunneridae</taxon>
        <taxon>Pentapetalae</taxon>
        <taxon>rosids</taxon>
        <taxon>malvids</taxon>
        <taxon>Malvales</taxon>
        <taxon>Malvaceae</taxon>
        <taxon>Malvoideae</taxon>
        <taxon>Hibiscus</taxon>
    </lineage>
</organism>
<gene>
    <name evidence="2" type="ORF">V6N12_006544</name>
</gene>
<protein>
    <submittedName>
        <fullName evidence="2">Uncharacterized protein</fullName>
    </submittedName>
</protein>
<evidence type="ECO:0000256" key="1">
    <source>
        <dbReference type="SAM" id="MobiDB-lite"/>
    </source>
</evidence>
<feature type="compositionally biased region" description="Polar residues" evidence="1">
    <location>
        <begin position="1"/>
        <end position="31"/>
    </location>
</feature>
<proteinExistence type="predicted"/>
<name>A0ABR2EZ39_9ROSI</name>
<evidence type="ECO:0000313" key="3">
    <source>
        <dbReference type="Proteomes" id="UP001472677"/>
    </source>
</evidence>
<reference evidence="2 3" key="1">
    <citation type="journal article" date="2024" name="G3 (Bethesda)">
        <title>Genome assembly of Hibiscus sabdariffa L. provides insights into metabolisms of medicinal natural products.</title>
        <authorList>
            <person name="Kim T."/>
        </authorList>
    </citation>
    <scope>NUCLEOTIDE SEQUENCE [LARGE SCALE GENOMIC DNA]</scope>
    <source>
        <strain evidence="2">TK-2024</strain>
        <tissue evidence="2">Old leaves</tissue>
    </source>
</reference>
<sequence length="106" mass="12164">MQFTMVTEEGNSNTETVRSLEPTNVPTQVARTSDKQPKKRKYVAPRASPHILISKRHAMMPHLEELDDTEFTKSVNILKDNKNAITFLTIEGPQRLLWSRSLWQAS</sequence>
<dbReference type="Proteomes" id="UP001472677">
    <property type="component" value="Unassembled WGS sequence"/>
</dbReference>